<comment type="similarity">
    <text evidence="1">Belongs to the glycosyltransferase 2 family. WaaE/KdtX subfamily.</text>
</comment>
<dbReference type="EMBL" id="JABBFX010000001">
    <property type="protein sequence ID" value="NML45771.1"/>
    <property type="molecule type" value="Genomic_DNA"/>
</dbReference>
<dbReference type="Pfam" id="PF00535">
    <property type="entry name" value="Glycos_transf_2"/>
    <property type="match status" value="1"/>
</dbReference>
<protein>
    <submittedName>
        <fullName evidence="3">Glycosyltransferase family 2 protein</fullName>
    </submittedName>
</protein>
<feature type="domain" description="Glycosyltransferase 2-like" evidence="2">
    <location>
        <begin position="19"/>
        <end position="139"/>
    </location>
</feature>
<reference evidence="3 4" key="1">
    <citation type="submission" date="2020-04" db="EMBL/GenBank/DDBJ databases">
        <title>Ramlibacter sp. G-1-2-2 isolated from soil.</title>
        <authorList>
            <person name="Dahal R.H."/>
        </authorList>
    </citation>
    <scope>NUCLEOTIDE SEQUENCE [LARGE SCALE GENOMIC DNA]</scope>
    <source>
        <strain evidence="3 4">G-1-2-2</strain>
    </source>
</reference>
<gene>
    <name evidence="3" type="ORF">HHL11_18630</name>
</gene>
<keyword evidence="4" id="KW-1185">Reference proteome</keyword>
<evidence type="ECO:0000259" key="2">
    <source>
        <dbReference type="Pfam" id="PF00535"/>
    </source>
</evidence>
<dbReference type="AlphaFoldDB" id="A0A848H8H4"/>
<dbReference type="InterPro" id="IPR001173">
    <property type="entry name" value="Glyco_trans_2-like"/>
</dbReference>
<sequence>MRGLSSESAAPPVRAPELSAILITRNEEANIAECLASLSFAGEVIVVDNASTDRTPELARAAGAQVHHAPDWPGFGPQKNRALALATRPWVLSIDADERVPPELREEILAVVRSANAGADTWDMPRRSSYCGQYMAHSGWYPDRVLRLFKRGTARFSDDIVHERLVAQGATGHLQHDLLHQSFPGFDSVLQKVDRYSTAGAQRMWEQGKRASFGSAVVHGLWAFLRTYLLQRGFLDGRLGFALAVSNAEGTYYRYLKLWLLQQQATRAP</sequence>
<dbReference type="Proteomes" id="UP000541185">
    <property type="component" value="Unassembled WGS sequence"/>
</dbReference>
<evidence type="ECO:0000256" key="1">
    <source>
        <dbReference type="ARBA" id="ARBA00038494"/>
    </source>
</evidence>
<dbReference type="InterPro" id="IPR029044">
    <property type="entry name" value="Nucleotide-diphossugar_trans"/>
</dbReference>
<dbReference type="RefSeq" id="WP_169419841.1">
    <property type="nucleotide sequence ID" value="NZ_JABBFX010000001.1"/>
</dbReference>
<accession>A0A848H8H4</accession>
<evidence type="ECO:0000313" key="4">
    <source>
        <dbReference type="Proteomes" id="UP000541185"/>
    </source>
</evidence>
<keyword evidence="3" id="KW-0808">Transferase</keyword>
<comment type="caution">
    <text evidence="3">The sequence shown here is derived from an EMBL/GenBank/DDBJ whole genome shotgun (WGS) entry which is preliminary data.</text>
</comment>
<name>A0A848H8H4_9BURK</name>
<dbReference type="Gene3D" id="3.90.550.10">
    <property type="entry name" value="Spore Coat Polysaccharide Biosynthesis Protein SpsA, Chain A"/>
    <property type="match status" value="1"/>
</dbReference>
<proteinExistence type="inferred from homology"/>
<dbReference type="CDD" id="cd02511">
    <property type="entry name" value="Beta4Glucosyltransferase"/>
    <property type="match status" value="1"/>
</dbReference>
<dbReference type="PANTHER" id="PTHR43630:SF2">
    <property type="entry name" value="GLYCOSYLTRANSFERASE"/>
    <property type="match status" value="1"/>
</dbReference>
<dbReference type="PANTHER" id="PTHR43630">
    <property type="entry name" value="POLY-BETA-1,6-N-ACETYL-D-GLUCOSAMINE SYNTHASE"/>
    <property type="match status" value="1"/>
</dbReference>
<dbReference type="SUPFAM" id="SSF53448">
    <property type="entry name" value="Nucleotide-diphospho-sugar transferases"/>
    <property type="match status" value="1"/>
</dbReference>
<organism evidence="3 4">
    <name type="scientific">Ramlibacter agri</name>
    <dbReference type="NCBI Taxonomy" id="2728837"/>
    <lineage>
        <taxon>Bacteria</taxon>
        <taxon>Pseudomonadati</taxon>
        <taxon>Pseudomonadota</taxon>
        <taxon>Betaproteobacteria</taxon>
        <taxon>Burkholderiales</taxon>
        <taxon>Comamonadaceae</taxon>
        <taxon>Ramlibacter</taxon>
    </lineage>
</organism>
<dbReference type="GO" id="GO:0016740">
    <property type="term" value="F:transferase activity"/>
    <property type="evidence" value="ECO:0007669"/>
    <property type="project" value="UniProtKB-KW"/>
</dbReference>
<evidence type="ECO:0000313" key="3">
    <source>
        <dbReference type="EMBL" id="NML45771.1"/>
    </source>
</evidence>